<name>A0A5M4FG60_9ACTN</name>
<dbReference type="InterPro" id="IPR029063">
    <property type="entry name" value="SAM-dependent_MTases_sf"/>
</dbReference>
<evidence type="ECO:0000313" key="2">
    <source>
        <dbReference type="Proteomes" id="UP000380867"/>
    </source>
</evidence>
<dbReference type="AlphaFoldDB" id="A0A5M4FG60"/>
<keyword evidence="1" id="KW-0808">Transferase</keyword>
<dbReference type="EMBL" id="SDPQ02000002">
    <property type="protein sequence ID" value="KAA1398275.1"/>
    <property type="molecule type" value="Genomic_DNA"/>
</dbReference>
<dbReference type="Gene3D" id="3.40.50.150">
    <property type="entry name" value="Vaccinia Virus protein VP39"/>
    <property type="match status" value="1"/>
</dbReference>
<dbReference type="GO" id="GO:0032259">
    <property type="term" value="P:methylation"/>
    <property type="evidence" value="ECO:0007669"/>
    <property type="project" value="UniProtKB-KW"/>
</dbReference>
<reference evidence="1" key="1">
    <citation type="submission" date="2019-09" db="EMBL/GenBank/DDBJ databases">
        <authorList>
            <person name="Li J."/>
        </authorList>
    </citation>
    <scope>NUCLEOTIDE SEQUENCE [LARGE SCALE GENOMIC DNA]</scope>
    <source>
        <strain evidence="1">JCM 14732</strain>
    </source>
</reference>
<dbReference type="SUPFAM" id="SSF53335">
    <property type="entry name" value="S-adenosyl-L-methionine-dependent methyltransferases"/>
    <property type="match status" value="1"/>
</dbReference>
<dbReference type="GO" id="GO:0008168">
    <property type="term" value="F:methyltransferase activity"/>
    <property type="evidence" value="ECO:0007669"/>
    <property type="project" value="UniProtKB-KW"/>
</dbReference>
<organism evidence="1 2">
    <name type="scientific">Aeromicrobium ginsengisoli</name>
    <dbReference type="NCBI Taxonomy" id="363867"/>
    <lineage>
        <taxon>Bacteria</taxon>
        <taxon>Bacillati</taxon>
        <taxon>Actinomycetota</taxon>
        <taxon>Actinomycetes</taxon>
        <taxon>Propionibacteriales</taxon>
        <taxon>Nocardioidaceae</taxon>
        <taxon>Aeromicrobium</taxon>
    </lineage>
</organism>
<dbReference type="Proteomes" id="UP000380867">
    <property type="component" value="Unassembled WGS sequence"/>
</dbReference>
<accession>A0A5M4FG60</accession>
<dbReference type="Pfam" id="PF13489">
    <property type="entry name" value="Methyltransf_23"/>
    <property type="match status" value="1"/>
</dbReference>
<evidence type="ECO:0000313" key="1">
    <source>
        <dbReference type="EMBL" id="KAA1398275.1"/>
    </source>
</evidence>
<proteinExistence type="predicted"/>
<sequence length="210" mass="22589">MTFDAITAYDEAFAGKPAHVVDHVGRTQPFEVAQWSSAPDWVDRELFIDPCDDATIDIGCGPGRLVAELAARRIPAMGIDVSSEAIRQTRIRGALALRRDVFGAIPGEGRWAYALLADGNLGIGGDPVRLLRRLRQVLTDGGVVIAEVAPSGTGLVREHRRLRVDGRLSAHFEWAVVGLDAIDEVAERAGLQVVATHAAGGRHAARMERA</sequence>
<comment type="caution">
    <text evidence="1">The sequence shown here is derived from an EMBL/GenBank/DDBJ whole genome shotgun (WGS) entry which is preliminary data.</text>
</comment>
<dbReference type="OrthoDB" id="4484556at2"/>
<keyword evidence="1" id="KW-0489">Methyltransferase</keyword>
<keyword evidence="2" id="KW-1185">Reference proteome</keyword>
<gene>
    <name evidence="1" type="ORF">ESP70_007615</name>
</gene>
<protein>
    <submittedName>
        <fullName evidence="1">Class I SAM-dependent methyltransferase</fullName>
    </submittedName>
</protein>